<dbReference type="STRING" id="228230.RMCC_2431"/>
<protein>
    <submittedName>
        <fullName evidence="2">Gp15 protein</fullName>
    </submittedName>
</protein>
<gene>
    <name evidence="2" type="ORF">RMCC_2431</name>
</gene>
<reference evidence="3" key="2">
    <citation type="submission" date="2016-02" db="EMBL/GenBank/DDBJ databases">
        <title>Draft genome sequence of five rapidly growing Mycobacterium species.</title>
        <authorList>
            <person name="Katahira K."/>
            <person name="Gotou Y."/>
            <person name="Iida K."/>
            <person name="Ogura Y."/>
            <person name="Hayashi T."/>
        </authorList>
    </citation>
    <scope>NUCLEOTIDE SEQUENCE [LARGE SCALE GENOMIC DNA]</scope>
    <source>
        <strain evidence="3">JCM15298</strain>
    </source>
</reference>
<reference evidence="3" key="1">
    <citation type="journal article" date="2016" name="Genome Announc.">
        <title>Draft Genome Sequences of Five Rapidly Growing Mycobacterium Species, M. thermoresistibile, M. fortuitum subsp. acetamidolyticum, M. canariasense, M. brisbanense, and M. novocastrense.</title>
        <authorList>
            <person name="Katahira K."/>
            <person name="Ogura Y."/>
            <person name="Gotoh Y."/>
            <person name="Hayashi T."/>
        </authorList>
    </citation>
    <scope>NUCLEOTIDE SEQUENCE [LARGE SCALE GENOMIC DNA]</scope>
    <source>
        <strain evidence="3">JCM15298</strain>
    </source>
</reference>
<organism evidence="2 3">
    <name type="scientific">Mycolicibacterium canariasense</name>
    <name type="common">Mycobacterium canariasense</name>
    <dbReference type="NCBI Taxonomy" id="228230"/>
    <lineage>
        <taxon>Bacteria</taxon>
        <taxon>Bacillati</taxon>
        <taxon>Actinomycetota</taxon>
        <taxon>Actinomycetes</taxon>
        <taxon>Mycobacteriales</taxon>
        <taxon>Mycobacteriaceae</taxon>
        <taxon>Mycolicibacterium</taxon>
    </lineage>
</organism>
<feature type="compositionally biased region" description="Basic residues" evidence="1">
    <location>
        <begin position="115"/>
        <end position="125"/>
    </location>
</feature>
<name>A0A117I9X3_MYCCR</name>
<feature type="region of interest" description="Disordered" evidence="1">
    <location>
        <begin position="105"/>
        <end position="125"/>
    </location>
</feature>
<dbReference type="Proteomes" id="UP000069443">
    <property type="component" value="Unassembled WGS sequence"/>
</dbReference>
<sequence length="125" mass="13544">MGYYSVVRPCVVGKLHYATVPVQPVEVDDEVAAPLVENGSLQPYEPGIAEEKTGPRLANLYLSMSDAANRVAIEEQKLAEARERGAADVDIADRVEDARSAEVQAVNRAAEAHKAATRRRKAAED</sequence>
<dbReference type="RefSeq" id="WP_131805270.1">
    <property type="nucleotide sequence ID" value="NZ_BCSY01000039.1"/>
</dbReference>
<evidence type="ECO:0000313" key="2">
    <source>
        <dbReference type="EMBL" id="GAS95465.1"/>
    </source>
</evidence>
<dbReference type="EMBL" id="BCSY01000039">
    <property type="protein sequence ID" value="GAS95465.1"/>
    <property type="molecule type" value="Genomic_DNA"/>
</dbReference>
<evidence type="ECO:0000256" key="1">
    <source>
        <dbReference type="SAM" id="MobiDB-lite"/>
    </source>
</evidence>
<accession>A0A117I9X3</accession>
<proteinExistence type="predicted"/>
<evidence type="ECO:0000313" key="3">
    <source>
        <dbReference type="Proteomes" id="UP000069443"/>
    </source>
</evidence>
<dbReference type="AlphaFoldDB" id="A0A117I9X3"/>
<comment type="caution">
    <text evidence="2">The sequence shown here is derived from an EMBL/GenBank/DDBJ whole genome shotgun (WGS) entry which is preliminary data.</text>
</comment>
<keyword evidence="3" id="KW-1185">Reference proteome</keyword>